<feature type="transmembrane region" description="Helical" evidence="6">
    <location>
        <begin position="231"/>
        <end position="248"/>
    </location>
</feature>
<keyword evidence="2" id="KW-0813">Transport</keyword>
<keyword evidence="5 6" id="KW-0472">Membrane</keyword>
<comment type="caution">
    <text evidence="8">The sequence shown here is derived from an EMBL/GenBank/DDBJ whole genome shotgun (WGS) entry which is preliminary data.</text>
</comment>
<feature type="transmembrane region" description="Helical" evidence="6">
    <location>
        <begin position="347"/>
        <end position="373"/>
    </location>
</feature>
<proteinExistence type="predicted"/>
<evidence type="ECO:0000256" key="1">
    <source>
        <dbReference type="ARBA" id="ARBA00004141"/>
    </source>
</evidence>
<feature type="transmembrane region" description="Helical" evidence="6">
    <location>
        <begin position="138"/>
        <end position="157"/>
    </location>
</feature>
<evidence type="ECO:0000256" key="4">
    <source>
        <dbReference type="ARBA" id="ARBA00022989"/>
    </source>
</evidence>
<evidence type="ECO:0000256" key="5">
    <source>
        <dbReference type="ARBA" id="ARBA00023136"/>
    </source>
</evidence>
<evidence type="ECO:0000256" key="3">
    <source>
        <dbReference type="ARBA" id="ARBA00022692"/>
    </source>
</evidence>
<feature type="transmembrane region" description="Helical" evidence="6">
    <location>
        <begin position="254"/>
        <end position="271"/>
    </location>
</feature>
<feature type="transmembrane region" description="Helical" evidence="6">
    <location>
        <begin position="379"/>
        <end position="399"/>
    </location>
</feature>
<dbReference type="EMBL" id="JAHBCL010000009">
    <property type="protein sequence ID" value="MBS7526378.1"/>
    <property type="molecule type" value="Genomic_DNA"/>
</dbReference>
<reference evidence="8 9" key="1">
    <citation type="submission" date="2021-05" db="EMBL/GenBank/DDBJ databases">
        <title>Fusibacter ferrireducens sp. nov., an anaerobic, sulfur- and Fe-reducing bacterium isolated from the mangrove sediment.</title>
        <authorList>
            <person name="Qiu D."/>
        </authorList>
    </citation>
    <scope>NUCLEOTIDE SEQUENCE [LARGE SCALE GENOMIC DNA]</scope>
    <source>
        <strain evidence="8 9">DSM 12116</strain>
    </source>
</reference>
<evidence type="ECO:0000313" key="8">
    <source>
        <dbReference type="EMBL" id="MBS7526378.1"/>
    </source>
</evidence>
<name>A0ABS5PMJ2_9FIRM</name>
<feature type="domain" description="Citrate transporter-like" evidence="7">
    <location>
        <begin position="19"/>
        <end position="370"/>
    </location>
</feature>
<feature type="transmembrane region" description="Helical" evidence="6">
    <location>
        <begin position="177"/>
        <end position="196"/>
    </location>
</feature>
<dbReference type="Pfam" id="PF03600">
    <property type="entry name" value="CitMHS"/>
    <property type="match status" value="1"/>
</dbReference>
<accession>A0ABS5PMJ2</accession>
<keyword evidence="9" id="KW-1185">Reference proteome</keyword>
<feature type="transmembrane region" description="Helical" evidence="6">
    <location>
        <begin position="115"/>
        <end position="131"/>
    </location>
</feature>
<sequence>MLVLAGIVILALLLILILKSPMLPGNVMALVPLVVALVFGLGFEHTMLMMHEGISDILVVAALFMFATIFFGVMSDVGLFDPIIRFLMKRVGNNVFGVVGVTALIALVGHVDGQGITTLIITVPPMLIIFDKLNIPRTLMALVFSTVVPTMNMIPWGGPTVRAAGVISEDVMVLYKALLPIQIVGLVLSFAILYIASKAEEKKGNFIKADNLEVHERKLSAEELALKRPKLFWINALVTVVIVIALFLGVPSYITFIIGCGVILPLNFRTVKEQNARIKAHAGNILLSIYTIIGAGALLGIMEGSGMFAAIAEAFVSIIPASMGGFIDIIIGLLITPLGFLLSADALIYGIMPVMVNIGEAFGIPTNAIAGMFVAGHCYSAGLCLTNPTIYLGLGLMGLEYKQAFKANAKWIILIGSITVLLASFLIH</sequence>
<evidence type="ECO:0000256" key="2">
    <source>
        <dbReference type="ARBA" id="ARBA00022448"/>
    </source>
</evidence>
<comment type="subcellular location">
    <subcellularLocation>
        <location evidence="1">Membrane</location>
        <topology evidence="1">Multi-pass membrane protein</topology>
    </subcellularLocation>
</comment>
<dbReference type="InterPro" id="IPR004680">
    <property type="entry name" value="Cit_transptr-like_dom"/>
</dbReference>
<feature type="transmembrane region" description="Helical" evidence="6">
    <location>
        <begin position="314"/>
        <end position="335"/>
    </location>
</feature>
<organism evidence="8 9">
    <name type="scientific">Fusibacter paucivorans</name>
    <dbReference type="NCBI Taxonomy" id="76009"/>
    <lineage>
        <taxon>Bacteria</taxon>
        <taxon>Bacillati</taxon>
        <taxon>Bacillota</taxon>
        <taxon>Clostridia</taxon>
        <taxon>Eubacteriales</taxon>
        <taxon>Eubacteriales Family XII. Incertae Sedis</taxon>
        <taxon>Fusibacter</taxon>
    </lineage>
</organism>
<dbReference type="Proteomes" id="UP000746471">
    <property type="component" value="Unassembled WGS sequence"/>
</dbReference>
<dbReference type="RefSeq" id="WP_213236228.1">
    <property type="nucleotide sequence ID" value="NZ_JAHBCL010000009.1"/>
</dbReference>
<protein>
    <recommendedName>
        <fullName evidence="7">Citrate transporter-like domain-containing protein</fullName>
    </recommendedName>
</protein>
<feature type="transmembrane region" description="Helical" evidence="6">
    <location>
        <begin position="91"/>
        <end position="109"/>
    </location>
</feature>
<keyword evidence="4 6" id="KW-1133">Transmembrane helix</keyword>
<feature type="transmembrane region" description="Helical" evidence="6">
    <location>
        <begin position="283"/>
        <end position="302"/>
    </location>
</feature>
<gene>
    <name evidence="8" type="ORF">KHM83_06790</name>
</gene>
<keyword evidence="3 6" id="KW-0812">Transmembrane</keyword>
<evidence type="ECO:0000313" key="9">
    <source>
        <dbReference type="Proteomes" id="UP000746471"/>
    </source>
</evidence>
<evidence type="ECO:0000259" key="7">
    <source>
        <dbReference type="Pfam" id="PF03600"/>
    </source>
</evidence>
<feature type="transmembrane region" description="Helical" evidence="6">
    <location>
        <begin position="60"/>
        <end position="79"/>
    </location>
</feature>
<evidence type="ECO:0000256" key="6">
    <source>
        <dbReference type="SAM" id="Phobius"/>
    </source>
</evidence>
<feature type="transmembrane region" description="Helical" evidence="6">
    <location>
        <begin position="411"/>
        <end position="427"/>
    </location>
</feature>